<dbReference type="SUPFAM" id="SSF55729">
    <property type="entry name" value="Acyl-CoA N-acyltransferases (Nat)"/>
    <property type="match status" value="1"/>
</dbReference>
<dbReference type="Pfam" id="PF13302">
    <property type="entry name" value="Acetyltransf_3"/>
    <property type="match status" value="1"/>
</dbReference>
<dbReference type="EMBL" id="JAABOO010000004">
    <property type="protein sequence ID" value="NER15225.1"/>
    <property type="molecule type" value="Genomic_DNA"/>
</dbReference>
<organism evidence="2 3">
    <name type="scientific">Leptobacterium flavescens</name>
    <dbReference type="NCBI Taxonomy" id="472055"/>
    <lineage>
        <taxon>Bacteria</taxon>
        <taxon>Pseudomonadati</taxon>
        <taxon>Bacteroidota</taxon>
        <taxon>Flavobacteriia</taxon>
        <taxon>Flavobacteriales</taxon>
        <taxon>Flavobacteriaceae</taxon>
        <taxon>Leptobacterium</taxon>
    </lineage>
</organism>
<dbReference type="Gene3D" id="3.40.630.30">
    <property type="match status" value="1"/>
</dbReference>
<dbReference type="PROSITE" id="PS51186">
    <property type="entry name" value="GNAT"/>
    <property type="match status" value="1"/>
</dbReference>
<evidence type="ECO:0000313" key="2">
    <source>
        <dbReference type="EMBL" id="NER15225.1"/>
    </source>
</evidence>
<protein>
    <submittedName>
        <fullName evidence="2">GNAT family N-acetyltransferase</fullName>
    </submittedName>
</protein>
<dbReference type="AlphaFoldDB" id="A0A6P0UQ08"/>
<dbReference type="RefSeq" id="WP_163608514.1">
    <property type="nucleotide sequence ID" value="NZ_JAABOO010000004.1"/>
</dbReference>
<keyword evidence="2" id="KW-0808">Transferase</keyword>
<accession>A0A6P0UQ08</accession>
<gene>
    <name evidence="2" type="ORF">GWK08_17345</name>
</gene>
<dbReference type="GO" id="GO:0016747">
    <property type="term" value="F:acyltransferase activity, transferring groups other than amino-acyl groups"/>
    <property type="evidence" value="ECO:0007669"/>
    <property type="project" value="InterPro"/>
</dbReference>
<dbReference type="InterPro" id="IPR000182">
    <property type="entry name" value="GNAT_dom"/>
</dbReference>
<dbReference type="Proteomes" id="UP000468581">
    <property type="component" value="Unassembled WGS sequence"/>
</dbReference>
<sequence length="182" mass="21240">MKYLLDGEETERLYFRNVDVSQFEQWLPFHQDPRSSEHWIADMEAPEIECKKWFKKQDFRYKNDMGGMNALIEKKSGKLVGYCGLLVQSVDGQTELEIGYSILPEFWKRGFASEAARKCRDTAFKMEYTDSLISIISLSNTGSAKVALNNGMQIEKTTIYNENRVNIFRIHKKEWEKVTDNS</sequence>
<comment type="caution">
    <text evidence="2">The sequence shown here is derived from an EMBL/GenBank/DDBJ whole genome shotgun (WGS) entry which is preliminary data.</text>
</comment>
<keyword evidence="3" id="KW-1185">Reference proteome</keyword>
<dbReference type="InterPro" id="IPR016181">
    <property type="entry name" value="Acyl_CoA_acyltransferase"/>
</dbReference>
<dbReference type="PANTHER" id="PTHR43792">
    <property type="entry name" value="GNAT FAMILY, PUTATIVE (AFU_ORTHOLOGUE AFUA_3G00765)-RELATED-RELATED"/>
    <property type="match status" value="1"/>
</dbReference>
<dbReference type="PANTHER" id="PTHR43792:SF1">
    <property type="entry name" value="N-ACETYLTRANSFERASE DOMAIN-CONTAINING PROTEIN"/>
    <property type="match status" value="1"/>
</dbReference>
<name>A0A6P0UQ08_9FLAO</name>
<reference evidence="2 3" key="1">
    <citation type="submission" date="2020-01" db="EMBL/GenBank/DDBJ databases">
        <title>Leptobacterium flavescens.</title>
        <authorList>
            <person name="Wang G."/>
        </authorList>
    </citation>
    <scope>NUCLEOTIDE SEQUENCE [LARGE SCALE GENOMIC DNA]</scope>
    <source>
        <strain evidence="2 3">KCTC 22160</strain>
    </source>
</reference>
<evidence type="ECO:0000313" key="3">
    <source>
        <dbReference type="Proteomes" id="UP000468581"/>
    </source>
</evidence>
<proteinExistence type="predicted"/>
<feature type="domain" description="N-acetyltransferase" evidence="1">
    <location>
        <begin position="13"/>
        <end position="176"/>
    </location>
</feature>
<dbReference type="InterPro" id="IPR051531">
    <property type="entry name" value="N-acetyltransferase"/>
</dbReference>
<evidence type="ECO:0000259" key="1">
    <source>
        <dbReference type="PROSITE" id="PS51186"/>
    </source>
</evidence>